<keyword evidence="2" id="KW-1185">Reference proteome</keyword>
<name>A0ACC0C0B8_CATRO</name>
<proteinExistence type="predicted"/>
<protein>
    <submittedName>
        <fullName evidence="1">Uncharacterized protein</fullName>
    </submittedName>
</protein>
<reference evidence="2" key="1">
    <citation type="journal article" date="2023" name="Nat. Plants">
        <title>Single-cell RNA sequencing provides a high-resolution roadmap for understanding the multicellular compartmentation of specialized metabolism.</title>
        <authorList>
            <person name="Sun S."/>
            <person name="Shen X."/>
            <person name="Li Y."/>
            <person name="Li Y."/>
            <person name="Wang S."/>
            <person name="Li R."/>
            <person name="Zhang H."/>
            <person name="Shen G."/>
            <person name="Guo B."/>
            <person name="Wei J."/>
            <person name="Xu J."/>
            <person name="St-Pierre B."/>
            <person name="Chen S."/>
            <person name="Sun C."/>
        </authorList>
    </citation>
    <scope>NUCLEOTIDE SEQUENCE [LARGE SCALE GENOMIC DNA]</scope>
</reference>
<dbReference type="EMBL" id="CM044702">
    <property type="protein sequence ID" value="KAI5678413.1"/>
    <property type="molecule type" value="Genomic_DNA"/>
</dbReference>
<accession>A0ACC0C0B8</accession>
<dbReference type="Proteomes" id="UP001060085">
    <property type="component" value="Linkage Group LG02"/>
</dbReference>
<evidence type="ECO:0000313" key="2">
    <source>
        <dbReference type="Proteomes" id="UP001060085"/>
    </source>
</evidence>
<organism evidence="1 2">
    <name type="scientific">Catharanthus roseus</name>
    <name type="common">Madagascar periwinkle</name>
    <name type="synonym">Vinca rosea</name>
    <dbReference type="NCBI Taxonomy" id="4058"/>
    <lineage>
        <taxon>Eukaryota</taxon>
        <taxon>Viridiplantae</taxon>
        <taxon>Streptophyta</taxon>
        <taxon>Embryophyta</taxon>
        <taxon>Tracheophyta</taxon>
        <taxon>Spermatophyta</taxon>
        <taxon>Magnoliopsida</taxon>
        <taxon>eudicotyledons</taxon>
        <taxon>Gunneridae</taxon>
        <taxon>Pentapetalae</taxon>
        <taxon>asterids</taxon>
        <taxon>lamiids</taxon>
        <taxon>Gentianales</taxon>
        <taxon>Apocynaceae</taxon>
        <taxon>Rauvolfioideae</taxon>
        <taxon>Vinceae</taxon>
        <taxon>Catharanthinae</taxon>
        <taxon>Catharanthus</taxon>
    </lineage>
</organism>
<sequence length="819" mass="93291">MAFLSRIKMLPNEFSVSIGAFRFPKSVCTKANPYHLKMANNLIAIFTKRPFMPESPELKELGLKLTTEVVETVLKEFKSWRIAQMFFKWASDQNGYRHNIYTYNVMASILSRARQNASLRVLATDMLNSRCYMTPGALGYFFRCLGSQGLVQEANALFDGVKRWNLCTLNSYSYNCLLEAISKSGNVHLLELRLKEMSSLGWQLDKYTCTPVLQCYCNAGRFAEALDVFNEMLENGWVDAHVMSILVVSTSKFGEVDKAFEMIERMEDFKISLNEKTFSVLIHGFVREGRVDKALQLVHKMMKLGISPDIQIYDALIGGLCKNKEINVALQIFLQVKQLGIRPDVKILSQLLCYVTEESDIIWLVKERACDLDMESLLLLHNSVLKAFINSGLVDKAYHLLRSMMGDAFTVDVEVDLLFSAEELVQPNTISFEIVIAGLCRHHKIDEALSLFRDMDRIACQRSVLLYNDIIDYLSNANRLNECYELLIEMKDLGFQPTQFTYNSIFGCLCRRVDVAGALCFIREIRLSGHEPWIKNYTLLIKKLCNDGRVVEACNFLAEMVEEGFLPHTVAYSAVIDGFLKIKEIDRALHLFREICKRGYCPDVVAYNILINGLCKEQRLSEAQDILNEMLIKGLVPSVVTYNVLIDGWCKCGEVDQARLCLLRMVEKEREPNVITYTTLMDGFCNVKRPNEALKLFMEMEENGCSPNRISFMALINGLCKCNLPHDALVYLQMMEEREMLPDAFIYVALVDAFLSNSNQIAALEVLEKMHKNGIFPDSNDKNHLIITKAISVLLEDPMTSLNMKNLVAQDCFPTHVVT</sequence>
<gene>
    <name evidence="1" type="ORF">M9H77_09363</name>
</gene>
<comment type="caution">
    <text evidence="1">The sequence shown here is derived from an EMBL/GenBank/DDBJ whole genome shotgun (WGS) entry which is preliminary data.</text>
</comment>
<evidence type="ECO:0000313" key="1">
    <source>
        <dbReference type="EMBL" id="KAI5678413.1"/>
    </source>
</evidence>